<feature type="domain" description="Amidohydrolase-related" evidence="1">
    <location>
        <begin position="223"/>
        <end position="376"/>
    </location>
</feature>
<dbReference type="PANTHER" id="PTHR43383">
    <property type="entry name" value="NODULIN 6"/>
    <property type="match status" value="1"/>
</dbReference>
<reference evidence="2 3" key="1">
    <citation type="submission" date="2014-03" db="EMBL/GenBank/DDBJ databases">
        <title>Genomics of Bifidobacteria.</title>
        <authorList>
            <person name="Ventura M."/>
            <person name="Milani C."/>
            <person name="Lugli G.A."/>
        </authorList>
    </citation>
    <scope>NUCLEOTIDE SEQUENCE [LARGE SCALE GENOMIC DNA]</scope>
    <source>
        <strain evidence="2 3">LMG 21775</strain>
    </source>
</reference>
<evidence type="ECO:0000313" key="3">
    <source>
        <dbReference type="Proteomes" id="UP000029050"/>
    </source>
</evidence>
<evidence type="ECO:0000313" key="2">
    <source>
        <dbReference type="EMBL" id="KFI82793.1"/>
    </source>
</evidence>
<dbReference type="SUPFAM" id="SSF51556">
    <property type="entry name" value="Metallo-dependent hydrolases"/>
    <property type="match status" value="1"/>
</dbReference>
<dbReference type="AlphaFoldDB" id="A0A087CHP3"/>
<proteinExistence type="predicted"/>
<dbReference type="STRING" id="218140.BPSY_0585"/>
<dbReference type="InterPro" id="IPR032466">
    <property type="entry name" value="Metal_Hydrolase"/>
</dbReference>
<gene>
    <name evidence="2" type="ORF">BPSY_0585</name>
</gene>
<sequence>MARHSLEVIREHIDSMPLIDHHVHSCLAEKPSYERLEKLICESAGPLGEGQSRFDSQAGFSLLRHCSPLLFGSRCRIDEYVKLREHMPEAEIDARMLGNAGVSDWIIDPGWGGKELISLDEFSHRSQGRVRRLLRLESLAETVLASTAEAGGFPETFRSELAVQSVGCVGFKSICAYRCGFDIDWQAPSDTDVADAVMAMDATARSHVQNPIITSFIIHEAMRYELPIQFHVGIGDRDVDLRHSNPLDLRSLLIEAERRRVPIALLHCWPFERECGYLCQNFTNVYMDVGLTMYLTGIQAVDSLRRAMELCPFSRLLYSSDAWGLPELHYLGAVVFREALCSLLCTWVESDSWLPDDALRVADMIASGNASRLYGLSTQDM</sequence>
<organism evidence="2 3">
    <name type="scientific">Bifidobacterium psychraerophilum</name>
    <dbReference type="NCBI Taxonomy" id="218140"/>
    <lineage>
        <taxon>Bacteria</taxon>
        <taxon>Bacillati</taxon>
        <taxon>Actinomycetota</taxon>
        <taxon>Actinomycetes</taxon>
        <taxon>Bifidobacteriales</taxon>
        <taxon>Bifidobacteriaceae</taxon>
        <taxon>Bifidobacterium</taxon>
    </lineage>
</organism>
<name>A0A087CHP3_9BIFI</name>
<dbReference type="RefSeq" id="WP_033496863.1">
    <property type="nucleotide sequence ID" value="NZ_JGZI01000008.1"/>
</dbReference>
<accession>A0A087CHP3</accession>
<dbReference type="PANTHER" id="PTHR43383:SF2">
    <property type="entry name" value="AMIDOHYDROLASE 2 FAMILY PROTEIN"/>
    <property type="match status" value="1"/>
</dbReference>
<protein>
    <submittedName>
        <fullName evidence="2">Amidohydrolase 2</fullName>
    </submittedName>
</protein>
<comment type="caution">
    <text evidence="2">The sequence shown here is derived from an EMBL/GenBank/DDBJ whole genome shotgun (WGS) entry which is preliminary data.</text>
</comment>
<dbReference type="GeneID" id="98299796"/>
<dbReference type="Gene3D" id="3.20.20.140">
    <property type="entry name" value="Metal-dependent hydrolases"/>
    <property type="match status" value="1"/>
</dbReference>
<dbReference type="eggNOG" id="COG2159">
    <property type="taxonomic scope" value="Bacteria"/>
</dbReference>
<dbReference type="GO" id="GO:0016787">
    <property type="term" value="F:hydrolase activity"/>
    <property type="evidence" value="ECO:0007669"/>
    <property type="project" value="UniProtKB-KW"/>
</dbReference>
<dbReference type="OrthoDB" id="8244441at2"/>
<dbReference type="InterPro" id="IPR006680">
    <property type="entry name" value="Amidohydro-rel"/>
</dbReference>
<dbReference type="Pfam" id="PF04909">
    <property type="entry name" value="Amidohydro_2"/>
    <property type="match status" value="1"/>
</dbReference>
<keyword evidence="2" id="KW-0378">Hydrolase</keyword>
<keyword evidence="3" id="KW-1185">Reference proteome</keyword>
<dbReference type="EMBL" id="JGZI01000008">
    <property type="protein sequence ID" value="KFI82793.1"/>
    <property type="molecule type" value="Genomic_DNA"/>
</dbReference>
<dbReference type="Proteomes" id="UP000029050">
    <property type="component" value="Unassembled WGS sequence"/>
</dbReference>
<evidence type="ECO:0000259" key="1">
    <source>
        <dbReference type="Pfam" id="PF04909"/>
    </source>
</evidence>